<dbReference type="RefSeq" id="WP_344225588.1">
    <property type="nucleotide sequence ID" value="NZ_BAAAQA010000039.1"/>
</dbReference>
<comment type="caution">
    <text evidence="3">The sequence shown here is derived from an EMBL/GenBank/DDBJ whole genome shotgun (WGS) entry which is preliminary data.</text>
</comment>
<reference evidence="3 4" key="1">
    <citation type="journal article" date="2019" name="Int. J. Syst. Evol. Microbiol.">
        <title>The Global Catalogue of Microorganisms (GCM) 10K type strain sequencing project: providing services to taxonomists for standard genome sequencing and annotation.</title>
        <authorList>
            <consortium name="The Broad Institute Genomics Platform"/>
            <consortium name="The Broad Institute Genome Sequencing Center for Infectious Disease"/>
            <person name="Wu L."/>
            <person name="Ma J."/>
        </authorList>
    </citation>
    <scope>NUCLEOTIDE SEQUENCE [LARGE SCALE GENOMIC DNA]</scope>
    <source>
        <strain evidence="3 4">JCM 15914</strain>
    </source>
</reference>
<keyword evidence="2" id="KW-0732">Signal</keyword>
<gene>
    <name evidence="3" type="ORF">GCM10009824_28160</name>
</gene>
<dbReference type="EMBL" id="BAAAQA010000039">
    <property type="protein sequence ID" value="GAA2124019.1"/>
    <property type="molecule type" value="Genomic_DNA"/>
</dbReference>
<protein>
    <recommendedName>
        <fullName evidence="5">Tat pathway signal sequence domain protein</fullName>
    </recommendedName>
</protein>
<evidence type="ECO:0000256" key="1">
    <source>
        <dbReference type="SAM" id="MobiDB-lite"/>
    </source>
</evidence>
<keyword evidence="4" id="KW-1185">Reference proteome</keyword>
<dbReference type="Proteomes" id="UP001500166">
    <property type="component" value="Unassembled WGS sequence"/>
</dbReference>
<name>A0ABN2YBN3_9MICC</name>
<feature type="chain" id="PRO_5047282417" description="Tat pathway signal sequence domain protein" evidence="2">
    <location>
        <begin position="30"/>
        <end position="207"/>
    </location>
</feature>
<proteinExistence type="predicted"/>
<accession>A0ABN2YBN3</accession>
<organism evidence="3 4">
    <name type="scientific">Kocuria atrinae</name>
    <dbReference type="NCBI Taxonomy" id="592377"/>
    <lineage>
        <taxon>Bacteria</taxon>
        <taxon>Bacillati</taxon>
        <taxon>Actinomycetota</taxon>
        <taxon>Actinomycetes</taxon>
        <taxon>Micrococcales</taxon>
        <taxon>Micrococcaceae</taxon>
        <taxon>Kocuria</taxon>
    </lineage>
</organism>
<evidence type="ECO:0008006" key="5">
    <source>
        <dbReference type="Google" id="ProtNLM"/>
    </source>
</evidence>
<evidence type="ECO:0000313" key="3">
    <source>
        <dbReference type="EMBL" id="GAA2124019.1"/>
    </source>
</evidence>
<evidence type="ECO:0000313" key="4">
    <source>
        <dbReference type="Proteomes" id="UP001500166"/>
    </source>
</evidence>
<feature type="region of interest" description="Disordered" evidence="1">
    <location>
        <begin position="187"/>
        <end position="207"/>
    </location>
</feature>
<feature type="signal peptide" evidence="2">
    <location>
        <begin position="1"/>
        <end position="29"/>
    </location>
</feature>
<dbReference type="InterPro" id="IPR006311">
    <property type="entry name" value="TAT_signal"/>
</dbReference>
<sequence>MTISRRTLAKGTVWAAPVVIASAAAPAIAASPQCQRFVRGQPLPAAAFEVTYINVTSEVQGGVLNRLVYLDFGFKISADAAACGVTSGSISSNNSGGTSRFRLSNGNTYNGTNGSRVPANGTVGRTDGTCQSGLNGTQVCGTTGLSPYDLAGSTRTSSTHVTGVSLYRSVTVQGYGTSVIYLNATTFPSSGSPKRGSGFSVTSTPLF</sequence>
<dbReference type="PROSITE" id="PS51318">
    <property type="entry name" value="TAT"/>
    <property type="match status" value="1"/>
</dbReference>
<evidence type="ECO:0000256" key="2">
    <source>
        <dbReference type="SAM" id="SignalP"/>
    </source>
</evidence>